<organism evidence="16 17">
    <name type="scientific">Smittium mucronatum</name>
    <dbReference type="NCBI Taxonomy" id="133383"/>
    <lineage>
        <taxon>Eukaryota</taxon>
        <taxon>Fungi</taxon>
        <taxon>Fungi incertae sedis</taxon>
        <taxon>Zoopagomycota</taxon>
        <taxon>Kickxellomycotina</taxon>
        <taxon>Harpellomycetes</taxon>
        <taxon>Harpellales</taxon>
        <taxon>Legeriomycetaceae</taxon>
        <taxon>Smittium</taxon>
    </lineage>
</organism>
<comment type="catalytic activity">
    <reaction evidence="12 13">
        <text>ATP + H2O = ADP + phosphate + H(+)</text>
        <dbReference type="Rhea" id="RHEA:13065"/>
        <dbReference type="ChEBI" id="CHEBI:15377"/>
        <dbReference type="ChEBI" id="CHEBI:15378"/>
        <dbReference type="ChEBI" id="CHEBI:30616"/>
        <dbReference type="ChEBI" id="CHEBI:43474"/>
        <dbReference type="ChEBI" id="CHEBI:456216"/>
    </reaction>
</comment>
<dbReference type="PANTHER" id="PTHR45630">
    <property type="entry name" value="CATION-TRANSPORTING ATPASE-RELATED"/>
    <property type="match status" value="1"/>
</dbReference>
<dbReference type="PROSITE" id="PS00154">
    <property type="entry name" value="ATPASE_E1_E2"/>
    <property type="match status" value="1"/>
</dbReference>
<dbReference type="Gene3D" id="1.20.1110.10">
    <property type="entry name" value="Calcium-transporting ATPase, transmembrane domain"/>
    <property type="match status" value="1"/>
</dbReference>
<dbReference type="GO" id="GO:0046872">
    <property type="term" value="F:metal ion binding"/>
    <property type="evidence" value="ECO:0007669"/>
    <property type="project" value="UniProtKB-UniRule"/>
</dbReference>
<dbReference type="Pfam" id="PF13246">
    <property type="entry name" value="Cation_ATPase"/>
    <property type="match status" value="1"/>
</dbReference>
<dbReference type="EMBL" id="LSSL01006814">
    <property type="protein sequence ID" value="OLY78270.1"/>
    <property type="molecule type" value="Genomic_DNA"/>
</dbReference>
<dbReference type="STRING" id="133383.A0A1R0GN10"/>
<dbReference type="InterPro" id="IPR018303">
    <property type="entry name" value="ATPase_P-typ_P_site"/>
</dbReference>
<proteinExistence type="inferred from homology"/>
<dbReference type="GO" id="GO:0016020">
    <property type="term" value="C:membrane"/>
    <property type="evidence" value="ECO:0007669"/>
    <property type="project" value="UniProtKB-SubCell"/>
</dbReference>
<evidence type="ECO:0000256" key="4">
    <source>
        <dbReference type="ARBA" id="ARBA00022692"/>
    </source>
</evidence>
<dbReference type="GO" id="GO:0006874">
    <property type="term" value="P:intracellular calcium ion homeostasis"/>
    <property type="evidence" value="ECO:0007669"/>
    <property type="project" value="TreeGrafter"/>
</dbReference>
<keyword evidence="8 13" id="KW-0460">Magnesium</keyword>
<keyword evidence="7 13" id="KW-0067">ATP-binding</keyword>
<comment type="subcellular location">
    <subcellularLocation>
        <location evidence="1 13">Membrane</location>
        <topology evidence="1 13">Multi-pass membrane protein</topology>
    </subcellularLocation>
</comment>
<dbReference type="EC" id="7.2.2.-" evidence="13"/>
<dbReference type="SUPFAM" id="SSF81665">
    <property type="entry name" value="Calcium ATPase, transmembrane domain M"/>
    <property type="match status" value="1"/>
</dbReference>
<dbReference type="InterPro" id="IPR047819">
    <property type="entry name" value="P5A-ATPase_N"/>
</dbReference>
<dbReference type="InterPro" id="IPR023299">
    <property type="entry name" value="ATPase_P-typ_cyto_dom_N"/>
</dbReference>
<feature type="transmembrane region" description="Helical" evidence="13">
    <location>
        <begin position="328"/>
        <end position="347"/>
    </location>
</feature>
<dbReference type="SUPFAM" id="SSF81660">
    <property type="entry name" value="Metal cation-transporting ATPase, ATP-binding domain N"/>
    <property type="match status" value="1"/>
</dbReference>
<evidence type="ECO:0000256" key="7">
    <source>
        <dbReference type="ARBA" id="ARBA00022840"/>
    </source>
</evidence>
<name>A0A1R0GN10_9FUNG</name>
<dbReference type="SFLD" id="SFLDG00002">
    <property type="entry name" value="C1.7:_P-type_atpase_like"/>
    <property type="match status" value="1"/>
</dbReference>
<dbReference type="Gene3D" id="3.40.50.1000">
    <property type="entry name" value="HAD superfamily/HAD-like"/>
    <property type="match status" value="2"/>
</dbReference>
<keyword evidence="17" id="KW-1185">Reference proteome</keyword>
<feature type="transmembrane region" description="Helical" evidence="13">
    <location>
        <begin position="557"/>
        <end position="577"/>
    </location>
</feature>
<evidence type="ECO:0000256" key="12">
    <source>
        <dbReference type="ARBA" id="ARBA00049360"/>
    </source>
</evidence>
<evidence type="ECO:0000313" key="16">
    <source>
        <dbReference type="EMBL" id="OLY78270.1"/>
    </source>
</evidence>
<dbReference type="PRINTS" id="PR00119">
    <property type="entry name" value="CATATPASE"/>
</dbReference>
<dbReference type="NCBIfam" id="TIGR01494">
    <property type="entry name" value="ATPase_P-type"/>
    <property type="match status" value="1"/>
</dbReference>
<dbReference type="PROSITE" id="PS01229">
    <property type="entry name" value="COF_2"/>
    <property type="match status" value="1"/>
</dbReference>
<evidence type="ECO:0000313" key="17">
    <source>
        <dbReference type="Proteomes" id="UP000187455"/>
    </source>
</evidence>
<dbReference type="InterPro" id="IPR001757">
    <property type="entry name" value="P_typ_ATPase"/>
</dbReference>
<dbReference type="GO" id="GO:0016887">
    <property type="term" value="F:ATP hydrolysis activity"/>
    <property type="evidence" value="ECO:0007669"/>
    <property type="project" value="InterPro"/>
</dbReference>
<dbReference type="InterPro" id="IPR036412">
    <property type="entry name" value="HAD-like_sf"/>
</dbReference>
<dbReference type="InterPro" id="IPR023214">
    <property type="entry name" value="HAD_sf"/>
</dbReference>
<evidence type="ECO:0000256" key="1">
    <source>
        <dbReference type="ARBA" id="ARBA00004141"/>
    </source>
</evidence>
<keyword evidence="3" id="KW-0597">Phosphoprotein</keyword>
<comment type="similarity">
    <text evidence="2 13">Belongs to the cation transport ATPase (P-type) (TC 3.A.3) family. Type V subfamily.</text>
</comment>
<comment type="caution">
    <text evidence="16">The sequence shown here is derived from an EMBL/GenBank/DDBJ whole genome shotgun (WGS) entry which is preliminary data.</text>
</comment>
<dbReference type="GO" id="GO:0019829">
    <property type="term" value="F:ATPase-coupled monoatomic cation transmembrane transporter activity"/>
    <property type="evidence" value="ECO:0007669"/>
    <property type="project" value="UniProtKB-UniRule"/>
</dbReference>
<dbReference type="Pfam" id="PF12409">
    <property type="entry name" value="P5-ATPase"/>
    <property type="match status" value="1"/>
</dbReference>
<gene>
    <name evidence="16" type="ORF">AYI68_g7684</name>
</gene>
<dbReference type="Proteomes" id="UP000187455">
    <property type="component" value="Unassembled WGS sequence"/>
</dbReference>
<keyword evidence="6 13" id="KW-0547">Nucleotide-binding</keyword>
<evidence type="ECO:0000256" key="5">
    <source>
        <dbReference type="ARBA" id="ARBA00022723"/>
    </source>
</evidence>
<feature type="domain" description="P5B-type ATPase N-terminal" evidence="15">
    <location>
        <begin position="156"/>
        <end position="273"/>
    </location>
</feature>
<dbReference type="GO" id="GO:0005524">
    <property type="term" value="F:ATP binding"/>
    <property type="evidence" value="ECO:0007669"/>
    <property type="project" value="UniProtKB-UniRule"/>
</dbReference>
<keyword evidence="4 13" id="KW-0812">Transmembrane</keyword>
<evidence type="ECO:0000256" key="13">
    <source>
        <dbReference type="RuleBase" id="RU362082"/>
    </source>
</evidence>
<evidence type="ECO:0000256" key="8">
    <source>
        <dbReference type="ARBA" id="ARBA00022842"/>
    </source>
</evidence>
<evidence type="ECO:0000256" key="3">
    <source>
        <dbReference type="ARBA" id="ARBA00022553"/>
    </source>
</evidence>
<dbReference type="SFLD" id="SFLDS00003">
    <property type="entry name" value="Haloacid_Dehalogenase"/>
    <property type="match status" value="1"/>
</dbReference>
<evidence type="ECO:0000256" key="9">
    <source>
        <dbReference type="ARBA" id="ARBA00022967"/>
    </source>
</evidence>
<evidence type="ECO:0000259" key="15">
    <source>
        <dbReference type="Pfam" id="PF12409"/>
    </source>
</evidence>
<comment type="caution">
    <text evidence="13">Lacks conserved residue(s) required for the propagation of feature annotation.</text>
</comment>
<keyword evidence="9 13" id="KW-1278">Translocase</keyword>
<dbReference type="InterPro" id="IPR023298">
    <property type="entry name" value="ATPase_P-typ_TM_dom_sf"/>
</dbReference>
<dbReference type="FunFam" id="1.20.1110.10:FF:000023">
    <property type="entry name" value="Cation-transporting ATPase"/>
    <property type="match status" value="1"/>
</dbReference>
<dbReference type="OrthoDB" id="48943at2759"/>
<dbReference type="Pfam" id="PF00122">
    <property type="entry name" value="E1-E2_ATPase"/>
    <property type="match status" value="1"/>
</dbReference>
<dbReference type="Gene3D" id="2.70.150.10">
    <property type="entry name" value="Calcium-transporting ATPase, cytoplasmic transduction domain A"/>
    <property type="match status" value="2"/>
</dbReference>
<dbReference type="GO" id="GO:0140358">
    <property type="term" value="F:P-type transmembrane transporter activity"/>
    <property type="evidence" value="ECO:0007669"/>
    <property type="project" value="InterPro"/>
</dbReference>
<dbReference type="InterPro" id="IPR008250">
    <property type="entry name" value="ATPase_P-typ_transduc_dom_A_sf"/>
</dbReference>
<evidence type="ECO:0000256" key="2">
    <source>
        <dbReference type="ARBA" id="ARBA00006000"/>
    </source>
</evidence>
<dbReference type="SFLD" id="SFLDF00027">
    <property type="entry name" value="p-type_atpase"/>
    <property type="match status" value="1"/>
</dbReference>
<dbReference type="InterPro" id="IPR044492">
    <property type="entry name" value="P_typ_ATPase_HD_dom"/>
</dbReference>
<dbReference type="NCBIfam" id="TIGR01657">
    <property type="entry name" value="P-ATPase-V"/>
    <property type="match status" value="1"/>
</dbReference>
<dbReference type="PANTHER" id="PTHR45630:SF8">
    <property type="entry name" value="CATION-TRANSPORTING ATPASE"/>
    <property type="match status" value="1"/>
</dbReference>
<feature type="transmembrane region" description="Helical" evidence="13">
    <location>
        <begin position="353"/>
        <end position="373"/>
    </location>
</feature>
<reference evidence="16 17" key="1">
    <citation type="journal article" date="2016" name="Mol. Biol. Evol.">
        <title>Genome-Wide Survey of Gut Fungi (Harpellales) Reveals the First Horizontally Transferred Ubiquitin Gene from a Mosquito Host.</title>
        <authorList>
            <person name="Wang Y."/>
            <person name="White M.M."/>
            <person name="Kvist S."/>
            <person name="Moncalvo J.M."/>
        </authorList>
    </citation>
    <scope>NUCLEOTIDE SEQUENCE [LARGE SCALE GENOMIC DNA]</scope>
    <source>
        <strain evidence="16 17">ALG-7-W6</strain>
    </source>
</reference>
<dbReference type="InterPro" id="IPR006544">
    <property type="entry name" value="P-type_TPase_V"/>
</dbReference>
<evidence type="ECO:0000256" key="6">
    <source>
        <dbReference type="ARBA" id="ARBA00022741"/>
    </source>
</evidence>
<feature type="transmembrane region" description="Helical" evidence="13">
    <location>
        <begin position="169"/>
        <end position="189"/>
    </location>
</feature>
<dbReference type="SUPFAM" id="SSF56784">
    <property type="entry name" value="HAD-like"/>
    <property type="match status" value="1"/>
</dbReference>
<evidence type="ECO:0000256" key="11">
    <source>
        <dbReference type="ARBA" id="ARBA00023136"/>
    </source>
</evidence>
<feature type="domain" description="P-type ATPase A" evidence="14">
    <location>
        <begin position="391"/>
        <end position="486"/>
    </location>
</feature>
<keyword evidence="10 13" id="KW-1133">Transmembrane helix</keyword>
<dbReference type="InterPro" id="IPR059000">
    <property type="entry name" value="ATPase_P-type_domA"/>
</dbReference>
<evidence type="ECO:0000256" key="10">
    <source>
        <dbReference type="ARBA" id="ARBA00022989"/>
    </source>
</evidence>
<accession>A0A1R0GN10</accession>
<evidence type="ECO:0000259" key="14">
    <source>
        <dbReference type="Pfam" id="PF00122"/>
    </source>
</evidence>
<keyword evidence="11 13" id="KW-0472">Membrane</keyword>
<dbReference type="SUPFAM" id="SSF81653">
    <property type="entry name" value="Calcium ATPase, transduction domain A"/>
    <property type="match status" value="1"/>
</dbReference>
<protein>
    <recommendedName>
        <fullName evidence="13">Cation-transporting ATPase</fullName>
        <ecNumber evidence="13">7.2.2.-</ecNumber>
    </recommendedName>
</protein>
<dbReference type="Gene3D" id="3.40.1110.10">
    <property type="entry name" value="Calcium-transporting ATPase, cytoplasmic domain N"/>
    <property type="match status" value="2"/>
</dbReference>
<keyword evidence="5 13" id="KW-0479">Metal-binding</keyword>
<sequence>MDESQISPVTPLLKIDPLSYDTPSYLDVNSGPSRLFENQALDTQKVINPVSAKVHFQNKVSFLSDIPSDPNMNENYALLNDESSILDNHDSPLDPMFDISEYSEGDSKPNDEDMTFLYNPDLENPPEDSFSDYNATLDQYQPNENEMSQEILLVQEDIKITIFGMAENAFAIFVFKLLCVLSLGLLYVLSHWFPKKKIQFTMDKCSLQSADFICVNSSSGEISLEKVEHIFYGGKLEDLFGDLASRGPLSEKRNTAISKVHIFGYRHHRFLFHPLLNKFLSNGLWKSRTWVINPYSVREGLSISQKNLQSDVFGLNDIIIPEKSTTDLLIGEVLHPFYVFQIASVILWTFDDYIYYATCILVISTVSVFVSLIETKRNVQKIQEMAKFECSVEVFRDRIWRTTSSLELVPGDVINISGPNMSIIPCDALILEGNCITNESMLTGESIPVAKTPSQPDTFDKIDLMDPTFPSEISKHVVFSGTNLIRARKNELGLGGKNWIQLDTKSKERSLDSSSDTSMPARCTALVIRTGFNTTKGVLIRSILFPRQSKFKLYEDAFKFIGVLSVIALLGFLASVANFLRLGISYGVIIIRALDLITVAVPPALPASMSIGTSFALNRLREKLIYCISPSRINVCGRVNLVGFDKTGTITEEGLDVLGVQKNSLEDKRLGELIKDIKSASECHNRNDLNADLDLTVNLAELNFLNGLATCHSINIVNGNFVGDPLDIKMFECTGWSLEEHDSETNNSGKSSSVGKNKVALPAVVRPPRTFFSNESSSLPLEDDPALEFEELGIVKKFDFLPSLRRMSVIVRKLGAKDFQCYVKGAPETIKSLCIQSSIPQNFSKQLSEFTHNGYRVLAIGGKTSKMTWPNALKIKRDQLECDLTFLGFVIFENKLKPTSEPVLNELKVAKIRTLMCTGDNSLTAISVARQCNMIKQSTRIFMPRLLRLNPASIYDYDASFFNTRFMVLWQDIEDPQRILDPYSLEPLICNRVDFSCIEFDSSEDVLSADHPLQLVSNPIIDFKLVKSRDYALAITGEIFRHFVDKEPKEKLNKMLMLGTVYARMSPDEKGELMELLEEIGYCTAFCGDGANDCSALKAADIGISLSEAESSVAAPFTSKRNDIRCVLDVIKEGRASLVTSFSCFKYMACYMQYIRGKGNYGAVDEGNETRNVEESQDDFFQRHQRIFDPDTSYDMFSERNESGYMIRQDEGIGSSSRLVNEDNNGKSKGGIKGIGRSIYNRSRFKEVSSWLEMGFRFKPVNNIGKKRTVKTYKKILNDLGKSHLH</sequence>